<feature type="compositionally biased region" description="Low complexity" evidence="1">
    <location>
        <begin position="762"/>
        <end position="778"/>
    </location>
</feature>
<keyword evidence="2" id="KW-0732">Signal</keyword>
<sequence>MHTLIFLLLLFSQFNSLPLLEHELVVDYRVNTDSQRFTLSQQAYETNSLIFSSETCQITSGTGMTAIYEGRSTSESLLKLVNSTLALSHLSFCPFQLKSLQVVDYSRCSVDSCLFLISSLRTPIECENGIIKATNCTFPPSKQGQSCTLVRTSGSDSQVHFHSTFFEDHSVIDTEPFLANFDNPNLTISDCSFKNVSFGGEKTFGNTLTVANNTISGCRFDSSAEAFTGGIMRGTFHSTTLLAVNSTWTRTTSGTIRAANYESKAQVNTTGAATFRHCSWTGTSSAGPGGAIYVFMTGSLTVDDCHFTDCKGARREGEGGSGGGIFFESSKTELVSINESYFLRCHATGYAGSLGIYNSSKCSLTRTNFSHSTTDLSIPTLHFRGLPANAVLTNLRFEHARGTETGKNANSGAIDFDKILGTLYHSNILYSNNTATLGGAVYYSAVDPTSKPNVTWFSCIFYSNKATTKRASIHNGASTSCGNDIWIGTNHEEWNKTLANDATFTNCFSTSDFPRIAINLSPDLATRFPNGSELSTRLPDPALFVSTSSAGNNAQCGHSYHLPCLTLAYTITNCLAVARGEILIEAGSFNENEACQISLKDLKVTSYGNEYPILKTTTNTPFIVVTSTYALWMQWISFEVHASSVIKHQGTGTITLESCTFHGSSSPALTASTLDIGSGKVILENVIFHELVFGQGSALDCRNAQSVALSEVGFACVDSTQSSPLRLEQIQSSLSVGKIYFEDCAGSAFSDIVIDATSLSKTSGGFPSSDSTSTTPRSAEFSGSQLTEWPSYEMVVDGNDGKEDWFCWRSGQKCKTIGGLVGRLGKDFVGSVSVEIGTTAETSILVDERSISVTGKDKLTAKVELNDSPSVVKVMSQATLSFSTLTFVLMSPNPTNCLFSSLGTLTLTNVKLTHKADGTGRTGTVFSVSGGTTTLTNCGLDGEGKRMGHLASVVQTGKLVVSSSTFKNLVLEASLLVGTGDMTLLGTTFESISDGTAGSPSVRVLEPTIGSGKTVRIDSSSSFISCSSTGSGGALRIKITDGSLLIGSVSYEKCGASGDGGAMWLDVTEMNSPTQLSFSSASFGTGTTANTCTGNGPNVFVRVNATDATTTLNPTQFPSSLTTPENSGFFSSAQFELGVVELISPSAPSEVTSYLYIIFPYLAGQLDVNSVNGVDHTRCGHSSLPCKTLPIGHQNLKGTGMAVQLKENDGIATVFDSTVDWTLKSDATRRTLSVSNAASFNVKQNSLTLSSLTVQGSSLASSLFVLTGGSLVLTTCSLTSLTTTSTSSPITGTISSGHKLVISTDTSFTSCSSENGGVVNVKIVGTGMATLSGSFDGCHATSKGGAVFVDMTQISTGTVSFVGVKFGSTTANSAPVGTNLYLISAPLKTDANTAGISALKPLLPTDRLFTENEKNQFVGFETDSLKGSLLLFWFSHSSGPVHVNSLGQDHLHCGDLALACRTLEESFVRIKATRELSLDSSIDLGVGLSPLSSSLTIKSTSTTTHTLALTNSNSFKVTSGTLTFTNVILTLAAGTTAGVFEVDGGSIVMENSLQLTRLGTDILTSSLFTTKSGLMKLDGSALNLGAQVELSSQPLFAQNGGSLEIVGLTLTNVVRTIGDGSVISSTLSSGSLSIASCSFSSCVCSSGNGGVMKVVLTGTGTFTVTGTTTFSSCSASGDGNLIHLTRTDLVSFLKGSGTGPLDAIRPNTTSGVVFTSDVHEEFWGIDTNAVSPSSGSLLFYWYPHTTGSVRVASSGTDHPNCGLVELPCSSLSHSMNVMKTTKSVVMQSDMPLATSLASIDTTWTLSRSGTEKLTLSVNGGILVGQPTTHLTLSSLVMKCGTMAVDRTSALICVTNGKVSIEDCSVGDASGEIPIPFCTISTGTVELTGTNTILNPSVSSPLITVVSGSFLIDGNSTSFTTITSSLTVRSASLFALNGGSSTVNFASLPILGTGTGQNLFAVSGTSTLNLNEITLDGGDSSVESLLGQNGGTVTLEACSMSRMKMKKSFVSGSGTVLMKGCSFSSLVDDCSSGSGNVIEMGIGEGEKLEIMKTATDSCSFISCSSKGNGGALKIAVVSSGTVTISDTSFVCCSATGNGGGIWLDLSASTSTSTSFSSLVFGSGSDSNNAILGSKVFVQSSNVKTDAEGVLIGLKPTLSGSILTTAEKNEFVGNNTLPESLLFFWYPHIASSGAVHVHSDGEDHANCGRIELACQTLPHSFTSLKTTRTITLDSSLQVPASLPTLTQSLTISALAGSPQTLTLASDVSFTVSAGTLSFSSLSIELAELSTVVFVVAGGSIAMDSTCRLVNPSSATHSASLFSLSSGTLTLDTTTLDFSNRFISSQSLFSQSGGSLALSGMSIENVTQSSGDGSVISSTLSSGSLSIASCSFSSCVCSSGNGGVMKVVLTGTGTFTVTGTTTFSSCSASGDGNLIHLTRTDLVSFLKGSGTGPLDAIRPNTTSGVVFTSDVHEEFWGIDTNAVSPSSGSLLFYWYPHTTGSGSS</sequence>
<protein>
    <submittedName>
        <fullName evidence="3">Uncharacterized protein</fullName>
    </submittedName>
</protein>
<reference evidence="3 4" key="1">
    <citation type="journal article" date="2022" name="bioRxiv">
        <title>Genomics of Preaxostyla Flagellates Illuminates Evolutionary Transitions and the Path Towards Mitochondrial Loss.</title>
        <authorList>
            <person name="Novak L.V.F."/>
            <person name="Treitli S.C."/>
            <person name="Pyrih J."/>
            <person name="Halakuc P."/>
            <person name="Pipaliya S.V."/>
            <person name="Vacek V."/>
            <person name="Brzon O."/>
            <person name="Soukal P."/>
            <person name="Eme L."/>
            <person name="Dacks J.B."/>
            <person name="Karnkowska A."/>
            <person name="Elias M."/>
            <person name="Hampl V."/>
        </authorList>
    </citation>
    <scope>NUCLEOTIDE SEQUENCE [LARGE SCALE GENOMIC DNA]</scope>
    <source>
        <strain evidence="3">NAU3</strain>
        <tissue evidence="3">Gut</tissue>
    </source>
</reference>
<dbReference type="InterPro" id="IPR011050">
    <property type="entry name" value="Pectin_lyase_fold/virulence"/>
</dbReference>
<evidence type="ECO:0000313" key="3">
    <source>
        <dbReference type="EMBL" id="KAK2954117.1"/>
    </source>
</evidence>
<name>A0ABQ9XSK9_9EUKA</name>
<dbReference type="Proteomes" id="UP001281761">
    <property type="component" value="Unassembled WGS sequence"/>
</dbReference>
<gene>
    <name evidence="3" type="ORF">BLNAU_10934</name>
</gene>
<comment type="caution">
    <text evidence="3">The sequence shown here is derived from an EMBL/GenBank/DDBJ whole genome shotgun (WGS) entry which is preliminary data.</text>
</comment>
<evidence type="ECO:0000256" key="2">
    <source>
        <dbReference type="SAM" id="SignalP"/>
    </source>
</evidence>
<dbReference type="SMART" id="SM00710">
    <property type="entry name" value="PbH1"/>
    <property type="match status" value="5"/>
</dbReference>
<accession>A0ABQ9XSK9</accession>
<dbReference type="SUPFAM" id="SSF51126">
    <property type="entry name" value="Pectin lyase-like"/>
    <property type="match status" value="3"/>
</dbReference>
<feature type="chain" id="PRO_5047088553" evidence="2">
    <location>
        <begin position="17"/>
        <end position="2501"/>
    </location>
</feature>
<evidence type="ECO:0000256" key="1">
    <source>
        <dbReference type="SAM" id="MobiDB-lite"/>
    </source>
</evidence>
<keyword evidence="4" id="KW-1185">Reference proteome</keyword>
<feature type="region of interest" description="Disordered" evidence="1">
    <location>
        <begin position="761"/>
        <end position="783"/>
    </location>
</feature>
<feature type="signal peptide" evidence="2">
    <location>
        <begin position="1"/>
        <end position="16"/>
    </location>
</feature>
<dbReference type="InterPro" id="IPR006626">
    <property type="entry name" value="PbH1"/>
</dbReference>
<proteinExistence type="predicted"/>
<dbReference type="EMBL" id="JARBJD010000082">
    <property type="protein sequence ID" value="KAK2954117.1"/>
    <property type="molecule type" value="Genomic_DNA"/>
</dbReference>
<evidence type="ECO:0000313" key="4">
    <source>
        <dbReference type="Proteomes" id="UP001281761"/>
    </source>
</evidence>
<organism evidence="3 4">
    <name type="scientific">Blattamonas nauphoetae</name>
    <dbReference type="NCBI Taxonomy" id="2049346"/>
    <lineage>
        <taxon>Eukaryota</taxon>
        <taxon>Metamonada</taxon>
        <taxon>Preaxostyla</taxon>
        <taxon>Oxymonadida</taxon>
        <taxon>Blattamonas</taxon>
    </lineage>
</organism>